<dbReference type="Gramene" id="Solyc08g016723.1.1">
    <property type="protein sequence ID" value="Solyc08g016723.1.1"/>
    <property type="gene ID" value="Solyc08g016723.1"/>
</dbReference>
<evidence type="ECO:0000313" key="2">
    <source>
        <dbReference type="EnsemblPlants" id="Solyc08g016723.1.1"/>
    </source>
</evidence>
<dbReference type="STRING" id="4081.A0A3Q7HMA1"/>
<sequence length="167" mass="19137">MGQIKSLLGMDQIIQLGKEFPMKGLGPLHFFLGVEMKYFEREIHLNQSKYVVELLDKIEMTLAKAVATPLAQKHGLHEVVGSLVDVSFYKMIVRSLQYLTFRRHDITHLLNIEHLQGVKRILKYIKGTLHFGLRIISQSPCRLYDTQVLIGEIVPPLRDQLQAITST</sequence>
<dbReference type="InParanoid" id="A0A3Q7HMA1"/>
<dbReference type="AlphaFoldDB" id="A0A3Q7HMA1"/>
<reference evidence="2" key="2">
    <citation type="submission" date="2019-01" db="UniProtKB">
        <authorList>
            <consortium name="EnsemblPlants"/>
        </authorList>
    </citation>
    <scope>IDENTIFICATION</scope>
    <source>
        <strain evidence="2">cv. Heinz 1706</strain>
    </source>
</reference>
<feature type="domain" description="Reverse transcriptase Ty1/copia-type" evidence="1">
    <location>
        <begin position="14"/>
        <end position="70"/>
    </location>
</feature>
<name>A0A3Q7HMA1_SOLLC</name>
<dbReference type="EnsemblPlants" id="Solyc08g016723.1.1">
    <property type="protein sequence ID" value="Solyc08g016723.1.1"/>
    <property type="gene ID" value="Solyc08g016723.1"/>
</dbReference>
<keyword evidence="3" id="KW-1185">Reference proteome</keyword>
<evidence type="ECO:0000313" key="3">
    <source>
        <dbReference type="Proteomes" id="UP000004994"/>
    </source>
</evidence>
<dbReference type="Proteomes" id="UP000004994">
    <property type="component" value="Chromosome 8"/>
</dbReference>
<proteinExistence type="predicted"/>
<protein>
    <recommendedName>
        <fullName evidence="1">Reverse transcriptase Ty1/copia-type domain-containing protein</fullName>
    </recommendedName>
</protein>
<accession>A0A3Q7HMA1</accession>
<reference evidence="2" key="1">
    <citation type="journal article" date="2012" name="Nature">
        <title>The tomato genome sequence provides insights into fleshy fruit evolution.</title>
        <authorList>
            <consortium name="Tomato Genome Consortium"/>
        </authorList>
    </citation>
    <scope>NUCLEOTIDE SEQUENCE [LARGE SCALE GENOMIC DNA]</scope>
    <source>
        <strain evidence="2">cv. Heinz 1706</strain>
    </source>
</reference>
<evidence type="ECO:0000259" key="1">
    <source>
        <dbReference type="Pfam" id="PF07727"/>
    </source>
</evidence>
<organism evidence="2">
    <name type="scientific">Solanum lycopersicum</name>
    <name type="common">Tomato</name>
    <name type="synonym">Lycopersicon esculentum</name>
    <dbReference type="NCBI Taxonomy" id="4081"/>
    <lineage>
        <taxon>Eukaryota</taxon>
        <taxon>Viridiplantae</taxon>
        <taxon>Streptophyta</taxon>
        <taxon>Embryophyta</taxon>
        <taxon>Tracheophyta</taxon>
        <taxon>Spermatophyta</taxon>
        <taxon>Magnoliopsida</taxon>
        <taxon>eudicotyledons</taxon>
        <taxon>Gunneridae</taxon>
        <taxon>Pentapetalae</taxon>
        <taxon>asterids</taxon>
        <taxon>lamiids</taxon>
        <taxon>Solanales</taxon>
        <taxon>Solanaceae</taxon>
        <taxon>Solanoideae</taxon>
        <taxon>Solaneae</taxon>
        <taxon>Solanum</taxon>
        <taxon>Solanum subgen. Lycopersicon</taxon>
    </lineage>
</organism>
<dbReference type="Pfam" id="PF07727">
    <property type="entry name" value="RVT_2"/>
    <property type="match status" value="1"/>
</dbReference>
<dbReference type="InterPro" id="IPR013103">
    <property type="entry name" value="RVT_2"/>
</dbReference>